<sequence>MMLSSIVWAFLLMPNICILGSHSERSWNFEVISASMVSSDESKVNATIHVNRISFSESVVSANVYWNCGAEDDSTASFVVLHSRSGRENDYSNTPYQIPNQNLKTFVDNYYHDMFYLNVANCSNLPPYFDVPPVKMRYILNECSMTGDGFPYILPLGYYKFHLVLKTEATFTISFIVKLTSKSMG</sequence>
<dbReference type="PANTHER" id="PTHR21112:SF0">
    <property type="entry name" value="CHEMOSENSORY PROTEIN A 29A-RELATED"/>
    <property type="match status" value="1"/>
</dbReference>
<evidence type="ECO:0000313" key="3">
    <source>
        <dbReference type="RefSeq" id="XP_034114613.1"/>
    </source>
</evidence>
<dbReference type="AlphaFoldDB" id="A0A6P8XNJ0"/>
<dbReference type="Proteomes" id="UP000515160">
    <property type="component" value="Chromosome 2R"/>
</dbReference>
<feature type="signal peptide" evidence="1">
    <location>
        <begin position="1"/>
        <end position="23"/>
    </location>
</feature>
<proteinExistence type="predicted"/>
<keyword evidence="2" id="KW-1185">Reference proteome</keyword>
<protein>
    <submittedName>
        <fullName evidence="3">Uncharacterized protein LOC117574774</fullName>
    </submittedName>
</protein>
<organism evidence="2 3">
    <name type="scientific">Drosophila albomicans</name>
    <name type="common">Fruit fly</name>
    <dbReference type="NCBI Taxonomy" id="7291"/>
    <lineage>
        <taxon>Eukaryota</taxon>
        <taxon>Metazoa</taxon>
        <taxon>Ecdysozoa</taxon>
        <taxon>Arthropoda</taxon>
        <taxon>Hexapoda</taxon>
        <taxon>Insecta</taxon>
        <taxon>Pterygota</taxon>
        <taxon>Neoptera</taxon>
        <taxon>Endopterygota</taxon>
        <taxon>Diptera</taxon>
        <taxon>Brachycera</taxon>
        <taxon>Muscomorpha</taxon>
        <taxon>Ephydroidea</taxon>
        <taxon>Drosophilidae</taxon>
        <taxon>Drosophila</taxon>
    </lineage>
</organism>
<name>A0A6P8XNJ0_DROAB</name>
<feature type="chain" id="PRO_5028355424" evidence="1">
    <location>
        <begin position="24"/>
        <end position="185"/>
    </location>
</feature>
<dbReference type="Pfam" id="PF06477">
    <property type="entry name" value="DUF1091"/>
    <property type="match status" value="1"/>
</dbReference>
<evidence type="ECO:0000313" key="2">
    <source>
        <dbReference type="Proteomes" id="UP000515160"/>
    </source>
</evidence>
<dbReference type="PANTHER" id="PTHR21112">
    <property type="entry name" value="CHEMOSENSORY PROTEIN A 29A-RELATED"/>
    <property type="match status" value="1"/>
</dbReference>
<dbReference type="GeneID" id="117574774"/>
<dbReference type="RefSeq" id="XP_034114613.1">
    <property type="nucleotide sequence ID" value="XM_034258722.2"/>
</dbReference>
<reference evidence="3" key="1">
    <citation type="submission" date="2025-08" db="UniProtKB">
        <authorList>
            <consortium name="RefSeq"/>
        </authorList>
    </citation>
    <scope>IDENTIFICATION</scope>
    <source>
        <strain evidence="3">15112-1751.03</strain>
        <tissue evidence="3">Whole Adult</tissue>
    </source>
</reference>
<accession>A0A6P8XNJ0</accession>
<dbReference type="InterPro" id="IPR010512">
    <property type="entry name" value="DUF1091"/>
</dbReference>
<dbReference type="OrthoDB" id="8043478at2759"/>
<gene>
    <name evidence="3" type="primary">LOC117574774</name>
</gene>
<keyword evidence="1" id="KW-0732">Signal</keyword>
<evidence type="ECO:0000256" key="1">
    <source>
        <dbReference type="SAM" id="SignalP"/>
    </source>
</evidence>